<evidence type="ECO:0000256" key="2">
    <source>
        <dbReference type="ARBA" id="ARBA00023319"/>
    </source>
</evidence>
<protein>
    <recommendedName>
        <fullName evidence="7">Ig-like domain-containing protein</fullName>
    </recommendedName>
</protein>
<dbReference type="Proteomes" id="UP000016665">
    <property type="component" value="Chromosome 7"/>
</dbReference>
<organism evidence="5 6">
    <name type="scientific">Ficedula albicollis</name>
    <name type="common">Collared flycatcher</name>
    <name type="synonym">Muscicapa albicollis</name>
    <dbReference type="NCBI Taxonomy" id="59894"/>
    <lineage>
        <taxon>Eukaryota</taxon>
        <taxon>Metazoa</taxon>
        <taxon>Chordata</taxon>
        <taxon>Craniata</taxon>
        <taxon>Vertebrata</taxon>
        <taxon>Euteleostomi</taxon>
        <taxon>Archelosauria</taxon>
        <taxon>Archosauria</taxon>
        <taxon>Dinosauria</taxon>
        <taxon>Saurischia</taxon>
        <taxon>Theropoda</taxon>
        <taxon>Coelurosauria</taxon>
        <taxon>Aves</taxon>
        <taxon>Neognathae</taxon>
        <taxon>Neoaves</taxon>
        <taxon>Telluraves</taxon>
        <taxon>Australaves</taxon>
        <taxon>Passeriformes</taxon>
        <taxon>Muscicapidae</taxon>
        <taxon>Ficedula</taxon>
    </lineage>
</organism>
<dbReference type="PROSITE" id="PS50835">
    <property type="entry name" value="IG_LIKE"/>
    <property type="match status" value="1"/>
</dbReference>
<dbReference type="Pfam" id="PF07679">
    <property type="entry name" value="I-set"/>
    <property type="match status" value="1"/>
</dbReference>
<dbReference type="InterPro" id="IPR013783">
    <property type="entry name" value="Ig-like_fold"/>
</dbReference>
<evidence type="ECO:0000259" key="4">
    <source>
        <dbReference type="PROSITE" id="PS50853"/>
    </source>
</evidence>
<dbReference type="InterPro" id="IPR036179">
    <property type="entry name" value="Ig-like_dom_sf"/>
</dbReference>
<dbReference type="InterPro" id="IPR003599">
    <property type="entry name" value="Ig_sub"/>
</dbReference>
<dbReference type="InterPro" id="IPR036116">
    <property type="entry name" value="FN3_sf"/>
</dbReference>
<evidence type="ECO:0000259" key="3">
    <source>
        <dbReference type="PROSITE" id="PS50835"/>
    </source>
</evidence>
<keyword evidence="6" id="KW-1185">Reference proteome</keyword>
<dbReference type="Ensembl" id="ENSFALT00000042592.1">
    <property type="protein sequence ID" value="ENSFALP00000031104.1"/>
    <property type="gene ID" value="ENSFALG00000026318.1"/>
</dbReference>
<dbReference type="Gene3D" id="2.60.40.10">
    <property type="entry name" value="Immunoglobulins"/>
    <property type="match status" value="2"/>
</dbReference>
<dbReference type="InterPro" id="IPR013098">
    <property type="entry name" value="Ig_I-set"/>
</dbReference>
<dbReference type="SUPFAM" id="SSF48726">
    <property type="entry name" value="Immunoglobulin"/>
    <property type="match status" value="1"/>
</dbReference>
<sequence length="151" mass="16735">MDWVTALSSVTKTSCRIGKLIPGEEYMFRVRAENRFGISEPLASGKMIARYPFELDLSMQSQLTVKAGTNVRLEANVYGKPMPAITWKKEGEVLKPSEGVKITTQRNLATVELFSVNRKQTGDYTITAENASGSKSATIRLKVLGKLKTVY</sequence>
<dbReference type="InterPro" id="IPR003961">
    <property type="entry name" value="FN3_dom"/>
</dbReference>
<dbReference type="GeneTree" id="ENSGT01150000286978"/>
<name>A0A803W7Z8_FICAL</name>
<evidence type="ECO:0000313" key="5">
    <source>
        <dbReference type="Ensembl" id="ENSFALP00000031104.1"/>
    </source>
</evidence>
<reference evidence="5 6" key="1">
    <citation type="journal article" date="2012" name="Nature">
        <title>The genomic landscape of species divergence in Ficedula flycatchers.</title>
        <authorList>
            <person name="Ellegren H."/>
            <person name="Smeds L."/>
            <person name="Burri R."/>
            <person name="Olason P.I."/>
            <person name="Backstrom N."/>
            <person name="Kawakami T."/>
            <person name="Kunstner A."/>
            <person name="Makinen H."/>
            <person name="Nadachowska-Brzyska K."/>
            <person name="Qvarnstrom A."/>
            <person name="Uebbing S."/>
            <person name="Wolf J.B."/>
        </authorList>
    </citation>
    <scope>NUCLEOTIDE SEQUENCE [LARGE SCALE GENOMIC DNA]</scope>
</reference>
<dbReference type="PANTHER" id="PTHR14340:SF9">
    <property type="entry name" value="FIBRONECTIN TYPE-III DOMAIN-CONTAINING PROTEIN"/>
    <property type="match status" value="1"/>
</dbReference>
<dbReference type="PANTHER" id="PTHR14340">
    <property type="entry name" value="MICROFIBRIL-ASSOCIATED GLYCOPROTEIN 3"/>
    <property type="match status" value="1"/>
</dbReference>
<feature type="domain" description="Fibronectin type-III" evidence="4">
    <location>
        <begin position="1"/>
        <end position="52"/>
    </location>
</feature>
<dbReference type="SUPFAM" id="SSF49265">
    <property type="entry name" value="Fibronectin type III"/>
    <property type="match status" value="1"/>
</dbReference>
<feature type="domain" description="Ig-like" evidence="3">
    <location>
        <begin position="52"/>
        <end position="142"/>
    </location>
</feature>
<keyword evidence="1" id="KW-0677">Repeat</keyword>
<dbReference type="FunFam" id="2.60.40.10:FF:000002">
    <property type="entry name" value="Titin a"/>
    <property type="match status" value="1"/>
</dbReference>
<dbReference type="InterPro" id="IPR007110">
    <property type="entry name" value="Ig-like_dom"/>
</dbReference>
<evidence type="ECO:0008006" key="7">
    <source>
        <dbReference type="Google" id="ProtNLM"/>
    </source>
</evidence>
<evidence type="ECO:0000256" key="1">
    <source>
        <dbReference type="ARBA" id="ARBA00022737"/>
    </source>
</evidence>
<dbReference type="PROSITE" id="PS50853">
    <property type="entry name" value="FN3"/>
    <property type="match status" value="1"/>
</dbReference>
<accession>A0A803W7Z8</accession>
<dbReference type="SMART" id="SM00409">
    <property type="entry name" value="IG"/>
    <property type="match status" value="1"/>
</dbReference>
<reference evidence="5" key="2">
    <citation type="submission" date="2025-08" db="UniProtKB">
        <authorList>
            <consortium name="Ensembl"/>
        </authorList>
    </citation>
    <scope>IDENTIFICATION</scope>
</reference>
<dbReference type="CDD" id="cd00063">
    <property type="entry name" value="FN3"/>
    <property type="match status" value="1"/>
</dbReference>
<evidence type="ECO:0000313" key="6">
    <source>
        <dbReference type="Proteomes" id="UP000016665"/>
    </source>
</evidence>
<reference evidence="5" key="3">
    <citation type="submission" date="2025-09" db="UniProtKB">
        <authorList>
            <consortium name="Ensembl"/>
        </authorList>
    </citation>
    <scope>IDENTIFICATION</scope>
</reference>
<dbReference type="AlphaFoldDB" id="A0A803W7Z8"/>
<keyword evidence="2" id="KW-0393">Immunoglobulin domain</keyword>
<proteinExistence type="predicted"/>